<dbReference type="InterPro" id="IPR036388">
    <property type="entry name" value="WH-like_DNA-bd_sf"/>
</dbReference>
<dbReference type="InterPro" id="IPR000835">
    <property type="entry name" value="HTH_MarR-typ"/>
</dbReference>
<dbReference type="InterPro" id="IPR039422">
    <property type="entry name" value="MarR/SlyA-like"/>
</dbReference>
<evidence type="ECO:0000256" key="2">
    <source>
        <dbReference type="ARBA" id="ARBA00023125"/>
    </source>
</evidence>
<dbReference type="SMART" id="SM00347">
    <property type="entry name" value="HTH_MARR"/>
    <property type="match status" value="1"/>
</dbReference>
<sequence>MRFQFGARLVGLARHWRQLLDRHLVEAGLTDATWAPLTHLSRAGGWLHQKDLALRAGLDASSLVRLLDILERQALVRRQTDPADRRAKQIQLTDLGRARVAEIDAILGPIEERLLQDLDERALDELSGWFAKIEARIAADDHKTKAVD</sequence>
<gene>
    <name evidence="5" type="ORF">J2Z17_000447</name>
</gene>
<accession>A0ABS4DTK7</accession>
<evidence type="ECO:0000313" key="5">
    <source>
        <dbReference type="EMBL" id="MBP1849030.1"/>
    </source>
</evidence>
<keyword evidence="6" id="KW-1185">Reference proteome</keyword>
<evidence type="ECO:0000256" key="1">
    <source>
        <dbReference type="ARBA" id="ARBA00023015"/>
    </source>
</evidence>
<dbReference type="PROSITE" id="PS50995">
    <property type="entry name" value="HTH_MARR_2"/>
    <property type="match status" value="1"/>
</dbReference>
<comment type="caution">
    <text evidence="5">The sequence shown here is derived from an EMBL/GenBank/DDBJ whole genome shotgun (WGS) entry which is preliminary data.</text>
</comment>
<dbReference type="RefSeq" id="WP_209941820.1">
    <property type="nucleotide sequence ID" value="NZ_JAGGJU010000001.1"/>
</dbReference>
<keyword evidence="2" id="KW-0238">DNA-binding</keyword>
<proteinExistence type="predicted"/>
<dbReference type="InterPro" id="IPR036390">
    <property type="entry name" value="WH_DNA-bd_sf"/>
</dbReference>
<dbReference type="Gene3D" id="1.10.10.10">
    <property type="entry name" value="Winged helix-like DNA-binding domain superfamily/Winged helix DNA-binding domain"/>
    <property type="match status" value="1"/>
</dbReference>
<feature type="domain" description="HTH marR-type" evidence="4">
    <location>
        <begin position="2"/>
        <end position="135"/>
    </location>
</feature>
<dbReference type="EMBL" id="JAGGJU010000001">
    <property type="protein sequence ID" value="MBP1849030.1"/>
    <property type="molecule type" value="Genomic_DNA"/>
</dbReference>
<name>A0ABS4DTK7_9HYPH</name>
<dbReference type="PANTHER" id="PTHR33164">
    <property type="entry name" value="TRANSCRIPTIONAL REGULATOR, MARR FAMILY"/>
    <property type="match status" value="1"/>
</dbReference>
<evidence type="ECO:0000313" key="6">
    <source>
        <dbReference type="Proteomes" id="UP000759443"/>
    </source>
</evidence>
<evidence type="ECO:0000256" key="3">
    <source>
        <dbReference type="ARBA" id="ARBA00023163"/>
    </source>
</evidence>
<keyword evidence="3" id="KW-0804">Transcription</keyword>
<evidence type="ECO:0000259" key="4">
    <source>
        <dbReference type="PROSITE" id="PS50995"/>
    </source>
</evidence>
<dbReference type="PRINTS" id="PR00598">
    <property type="entry name" value="HTHMARR"/>
</dbReference>
<reference evidence="5 6" key="1">
    <citation type="submission" date="2021-03" db="EMBL/GenBank/DDBJ databases">
        <title>Genomic Encyclopedia of Type Strains, Phase IV (KMG-IV): sequencing the most valuable type-strain genomes for metagenomic binning, comparative biology and taxonomic classification.</title>
        <authorList>
            <person name="Goeker M."/>
        </authorList>
    </citation>
    <scope>NUCLEOTIDE SEQUENCE [LARGE SCALE GENOMIC DNA]</scope>
    <source>
        <strain evidence="5 6">DSM 21600</strain>
    </source>
</reference>
<dbReference type="Pfam" id="PF12802">
    <property type="entry name" value="MarR_2"/>
    <property type="match status" value="1"/>
</dbReference>
<dbReference type="PANTHER" id="PTHR33164:SF64">
    <property type="entry name" value="TRANSCRIPTIONAL REGULATOR SLYA"/>
    <property type="match status" value="1"/>
</dbReference>
<dbReference type="SUPFAM" id="SSF46785">
    <property type="entry name" value="Winged helix' DNA-binding domain"/>
    <property type="match status" value="1"/>
</dbReference>
<protein>
    <submittedName>
        <fullName evidence="5">MarR family transcriptional regulator for hemolysin</fullName>
    </submittedName>
</protein>
<organism evidence="5 6">
    <name type="scientific">Rhizobium halophytocola</name>
    <dbReference type="NCBI Taxonomy" id="735519"/>
    <lineage>
        <taxon>Bacteria</taxon>
        <taxon>Pseudomonadati</taxon>
        <taxon>Pseudomonadota</taxon>
        <taxon>Alphaproteobacteria</taxon>
        <taxon>Hyphomicrobiales</taxon>
        <taxon>Rhizobiaceae</taxon>
        <taxon>Rhizobium/Agrobacterium group</taxon>
        <taxon>Rhizobium</taxon>
    </lineage>
</organism>
<keyword evidence="1" id="KW-0805">Transcription regulation</keyword>
<dbReference type="Proteomes" id="UP000759443">
    <property type="component" value="Unassembled WGS sequence"/>
</dbReference>